<name>A0A1B1B4J9_9ACTN</name>
<evidence type="ECO:0000313" key="1">
    <source>
        <dbReference type="EMBL" id="ANP53691.1"/>
    </source>
</evidence>
<sequence length="104" mass="11791">MTNPCPDCSTTPGTLHANGCDIARCAYTGRQRDNCHPTNQCNTIWTGHRPGEEECIEYGFYARSGPNGYEPCNADDPGALPDYNRLYRDCQWDIRTQRMILRTT</sequence>
<proteinExistence type="predicted"/>
<dbReference type="Proteomes" id="UP001519309">
    <property type="component" value="Unassembled WGS sequence"/>
</dbReference>
<dbReference type="KEGG" id="sgs:AVL59_32775"/>
<dbReference type="OrthoDB" id="4173178at2"/>
<dbReference type="STRING" id="68214.AVL59_32775"/>
<evidence type="ECO:0000313" key="2">
    <source>
        <dbReference type="EMBL" id="MBP2055018.1"/>
    </source>
</evidence>
<dbReference type="Proteomes" id="UP000092659">
    <property type="component" value="Chromosome"/>
</dbReference>
<gene>
    <name evidence="1" type="ORF">AVL59_32775</name>
    <name evidence="2" type="ORF">J2Z21_008030</name>
</gene>
<evidence type="ECO:0000313" key="3">
    <source>
        <dbReference type="Proteomes" id="UP000092659"/>
    </source>
</evidence>
<reference evidence="1 3" key="1">
    <citation type="submission" date="2016-06" db="EMBL/GenBank/DDBJ databases">
        <title>Complete genome sequence of Streptomyces griseochromogenes ATCC 14511, the Blasticidin S producer.</title>
        <authorList>
            <person name="Wu L."/>
        </authorList>
    </citation>
    <scope>NUCLEOTIDE SEQUENCE [LARGE SCALE GENOMIC DNA]</scope>
    <source>
        <strain evidence="1 3">ATCC 14511</strain>
    </source>
</reference>
<dbReference type="EMBL" id="JAGGLP010000025">
    <property type="protein sequence ID" value="MBP2055018.1"/>
    <property type="molecule type" value="Genomic_DNA"/>
</dbReference>
<protein>
    <submittedName>
        <fullName evidence="1">Uncharacterized protein</fullName>
    </submittedName>
</protein>
<dbReference type="RefSeq" id="WP_067311897.1">
    <property type="nucleotide sequence ID" value="NZ_CP016279.1"/>
</dbReference>
<dbReference type="EMBL" id="CP016279">
    <property type="protein sequence ID" value="ANP53691.1"/>
    <property type="molecule type" value="Genomic_DNA"/>
</dbReference>
<reference evidence="2 4" key="2">
    <citation type="submission" date="2021-03" db="EMBL/GenBank/DDBJ databases">
        <title>Genomic Encyclopedia of Type Strains, Phase IV (KMG-IV): sequencing the most valuable type-strain genomes for metagenomic binning, comparative biology and taxonomic classification.</title>
        <authorList>
            <person name="Goeker M."/>
        </authorList>
    </citation>
    <scope>NUCLEOTIDE SEQUENCE [LARGE SCALE GENOMIC DNA]</scope>
    <source>
        <strain evidence="2 4">DSM 40499</strain>
    </source>
</reference>
<keyword evidence="4" id="KW-1185">Reference proteome</keyword>
<evidence type="ECO:0000313" key="4">
    <source>
        <dbReference type="Proteomes" id="UP001519309"/>
    </source>
</evidence>
<dbReference type="AlphaFoldDB" id="A0A1B1B4J9"/>
<accession>A0A1B1B4J9</accession>
<organism evidence="1 3">
    <name type="scientific">Streptomyces griseochromogenes</name>
    <dbReference type="NCBI Taxonomy" id="68214"/>
    <lineage>
        <taxon>Bacteria</taxon>
        <taxon>Bacillati</taxon>
        <taxon>Actinomycetota</taxon>
        <taxon>Actinomycetes</taxon>
        <taxon>Kitasatosporales</taxon>
        <taxon>Streptomycetaceae</taxon>
        <taxon>Streptomyces</taxon>
    </lineage>
</organism>